<dbReference type="Proteomes" id="UP000053237">
    <property type="component" value="Unassembled WGS sequence"/>
</dbReference>
<proteinExistence type="predicted"/>
<dbReference type="AlphaFoldDB" id="A0A024GPQ8"/>
<dbReference type="InParanoid" id="A0A024GPQ8"/>
<accession>A0A024GPQ8</accession>
<feature type="domain" description="Peptidase A1" evidence="1">
    <location>
        <begin position="1"/>
        <end position="141"/>
    </location>
</feature>
<evidence type="ECO:0000259" key="1">
    <source>
        <dbReference type="PROSITE" id="PS51767"/>
    </source>
</evidence>
<evidence type="ECO:0000313" key="3">
    <source>
        <dbReference type="Proteomes" id="UP000053237"/>
    </source>
</evidence>
<dbReference type="InterPro" id="IPR033121">
    <property type="entry name" value="PEPTIDASE_A1"/>
</dbReference>
<dbReference type="PROSITE" id="PS51767">
    <property type="entry name" value="PEPTIDASE_A1"/>
    <property type="match status" value="1"/>
</dbReference>
<reference evidence="2 3" key="1">
    <citation type="submission" date="2012-05" db="EMBL/GenBank/DDBJ databases">
        <title>Recombination and specialization in a pathogen metapopulation.</title>
        <authorList>
            <person name="Gardiner A."/>
            <person name="Kemen E."/>
            <person name="Schultz-Larsen T."/>
            <person name="MacLean D."/>
            <person name="Van Oosterhout C."/>
            <person name="Jones J.D.G."/>
        </authorList>
    </citation>
    <scope>NUCLEOTIDE SEQUENCE [LARGE SCALE GENOMIC DNA]</scope>
    <source>
        <strain evidence="2 3">Ac Nc2</strain>
    </source>
</reference>
<organism evidence="2 3">
    <name type="scientific">Albugo candida</name>
    <dbReference type="NCBI Taxonomy" id="65357"/>
    <lineage>
        <taxon>Eukaryota</taxon>
        <taxon>Sar</taxon>
        <taxon>Stramenopiles</taxon>
        <taxon>Oomycota</taxon>
        <taxon>Peronosporomycetes</taxon>
        <taxon>Albuginales</taxon>
        <taxon>Albuginaceae</taxon>
        <taxon>Albugo</taxon>
    </lineage>
</organism>
<dbReference type="SUPFAM" id="SSF50630">
    <property type="entry name" value="Acid proteases"/>
    <property type="match status" value="1"/>
</dbReference>
<name>A0A024GPQ8_9STRA</name>
<dbReference type="InterPro" id="IPR021109">
    <property type="entry name" value="Peptidase_aspartic_dom_sf"/>
</dbReference>
<sequence length="163" mass="18717">MEKCSIQFGGIEYKDQRVTVELGNEVTLIPTSKSKKFWDIFKEKVRDPKLEDGRYQGECASLVAYIKTSKPFHGDQLALYIFFSDHTLKHNPPQSFVRNGDTCTLLIEDSKKDDNDWILGSSILRSYQIVINTANHPYTYLLVEDNTVNIAEEYDLDLKEESG</sequence>
<evidence type="ECO:0000313" key="2">
    <source>
        <dbReference type="EMBL" id="CCI48862.1"/>
    </source>
</evidence>
<protein>
    <recommendedName>
        <fullName evidence="1">Peptidase A1 domain-containing protein</fullName>
    </recommendedName>
</protein>
<gene>
    <name evidence="2" type="ORF">BN9_100710</name>
</gene>
<keyword evidence="3" id="KW-1185">Reference proteome</keyword>
<dbReference type="Gene3D" id="2.40.70.10">
    <property type="entry name" value="Acid Proteases"/>
    <property type="match status" value="1"/>
</dbReference>
<comment type="caution">
    <text evidence="2">The sequence shown here is derived from an EMBL/GenBank/DDBJ whole genome shotgun (WGS) entry which is preliminary data.</text>
</comment>
<dbReference type="EMBL" id="CAIX01000253">
    <property type="protein sequence ID" value="CCI48862.1"/>
    <property type="molecule type" value="Genomic_DNA"/>
</dbReference>